<organism evidence="1 2">
    <name type="scientific">Tritrichomonas musculus</name>
    <dbReference type="NCBI Taxonomy" id="1915356"/>
    <lineage>
        <taxon>Eukaryota</taxon>
        <taxon>Metamonada</taxon>
        <taxon>Parabasalia</taxon>
        <taxon>Tritrichomonadida</taxon>
        <taxon>Tritrichomonadidae</taxon>
        <taxon>Tritrichomonas</taxon>
    </lineage>
</organism>
<protein>
    <submittedName>
        <fullName evidence="1">Uncharacterized protein</fullName>
    </submittedName>
</protein>
<accession>A0ABR2JSE0</accession>
<dbReference type="EMBL" id="JAPFFF010000009">
    <property type="protein sequence ID" value="KAK8881819.1"/>
    <property type="molecule type" value="Genomic_DNA"/>
</dbReference>
<sequence>MISGFCYNKTDFYKQTSKEIKNFLNSMILKQQAMYSLLYLNRSCIDYIVYIDRNAPLINLKNLYPQIHINDFDEGKFNKELYDMIFTSFKNNLRKIFEKLTEMKKDQYSKFIHNEIIIVKQIIKFWKNANITDKSNETDKHIEENGEDRQIKRGYTIPSIEIISEIIKGSPFLFLYQKIYCIINDFLKSLKYNQQAQYSLLYLIQAIDKYLSQAGLSINIDISYSYSIILYEEYYNENLYNTNLQLFLDNLAKIYHQIINNPKIDHLNSILTLNSSIEIEIKKVSNIVKYWNYFHIIYPNWNVKQLYD</sequence>
<comment type="caution">
    <text evidence="1">The sequence shown here is derived from an EMBL/GenBank/DDBJ whole genome shotgun (WGS) entry which is preliminary data.</text>
</comment>
<evidence type="ECO:0000313" key="2">
    <source>
        <dbReference type="Proteomes" id="UP001470230"/>
    </source>
</evidence>
<evidence type="ECO:0000313" key="1">
    <source>
        <dbReference type="EMBL" id="KAK8881819.1"/>
    </source>
</evidence>
<name>A0ABR2JSE0_9EUKA</name>
<proteinExistence type="predicted"/>
<reference evidence="1 2" key="1">
    <citation type="submission" date="2024-04" db="EMBL/GenBank/DDBJ databases">
        <title>Tritrichomonas musculus Genome.</title>
        <authorList>
            <person name="Alves-Ferreira E."/>
            <person name="Grigg M."/>
            <person name="Lorenzi H."/>
            <person name="Galac M."/>
        </authorList>
    </citation>
    <scope>NUCLEOTIDE SEQUENCE [LARGE SCALE GENOMIC DNA]</scope>
    <source>
        <strain evidence="1 2">EAF2021</strain>
    </source>
</reference>
<dbReference type="Proteomes" id="UP001470230">
    <property type="component" value="Unassembled WGS sequence"/>
</dbReference>
<keyword evidence="2" id="KW-1185">Reference proteome</keyword>
<gene>
    <name evidence="1" type="ORF">M9Y10_044455</name>
</gene>